<reference evidence="1" key="1">
    <citation type="submission" date="2019-12" db="EMBL/GenBank/DDBJ databases">
        <title>Genome sequencing and annotation of Brassica cretica.</title>
        <authorList>
            <person name="Studholme D.J."/>
            <person name="Sarris P.F."/>
        </authorList>
    </citation>
    <scope>NUCLEOTIDE SEQUENCE</scope>
    <source>
        <strain evidence="1">PFS-102/07</strain>
        <tissue evidence="1">Leaf</tissue>
    </source>
</reference>
<comment type="caution">
    <text evidence="1">The sequence shown here is derived from an EMBL/GenBank/DDBJ whole genome shotgun (WGS) entry which is preliminary data.</text>
</comment>
<accession>A0A8S9M416</accession>
<evidence type="ECO:0000313" key="1">
    <source>
        <dbReference type="EMBL" id="KAF2614485.1"/>
    </source>
</evidence>
<proteinExistence type="predicted"/>
<gene>
    <name evidence="1" type="ORF">F2Q70_00007251</name>
</gene>
<name>A0A8S9M416_BRACR</name>
<protein>
    <submittedName>
        <fullName evidence="1">Uncharacterized protein</fullName>
    </submittedName>
</protein>
<sequence>MEQEPRTCSRVHHRNKPTKYKITKVYSSWGPCHVSFRFQPLVLRENITTSV</sequence>
<organism evidence="1">
    <name type="scientific">Brassica cretica</name>
    <name type="common">Mustard</name>
    <dbReference type="NCBI Taxonomy" id="69181"/>
    <lineage>
        <taxon>Eukaryota</taxon>
        <taxon>Viridiplantae</taxon>
        <taxon>Streptophyta</taxon>
        <taxon>Embryophyta</taxon>
        <taxon>Tracheophyta</taxon>
        <taxon>Spermatophyta</taxon>
        <taxon>Magnoliopsida</taxon>
        <taxon>eudicotyledons</taxon>
        <taxon>Gunneridae</taxon>
        <taxon>Pentapetalae</taxon>
        <taxon>rosids</taxon>
        <taxon>malvids</taxon>
        <taxon>Brassicales</taxon>
        <taxon>Brassicaceae</taxon>
        <taxon>Brassiceae</taxon>
        <taxon>Brassica</taxon>
    </lineage>
</organism>
<dbReference type="EMBL" id="QGKY02000089">
    <property type="protein sequence ID" value="KAF2614485.1"/>
    <property type="molecule type" value="Genomic_DNA"/>
</dbReference>
<dbReference type="AlphaFoldDB" id="A0A8S9M416"/>